<dbReference type="Gene3D" id="3.40.50.2300">
    <property type="match status" value="2"/>
</dbReference>
<feature type="transmembrane region" description="Helical" evidence="1">
    <location>
        <begin position="351"/>
        <end position="374"/>
    </location>
</feature>
<dbReference type="PANTHER" id="PTHR33121:SF70">
    <property type="entry name" value="SIGNALING PROTEIN YKOW"/>
    <property type="match status" value="1"/>
</dbReference>
<keyword evidence="5" id="KW-1185">Reference proteome</keyword>
<dbReference type="SMART" id="SM00267">
    <property type="entry name" value="GGDEF"/>
    <property type="match status" value="1"/>
</dbReference>
<dbReference type="NCBIfam" id="TIGR00254">
    <property type="entry name" value="GGDEF"/>
    <property type="match status" value="1"/>
</dbReference>
<dbReference type="Gene3D" id="3.30.70.270">
    <property type="match status" value="1"/>
</dbReference>
<protein>
    <submittedName>
        <fullName evidence="4">Diguanylate cyclase (GGDEF)-like protein</fullName>
    </submittedName>
</protein>
<dbReference type="InterPro" id="IPR050706">
    <property type="entry name" value="Cyclic-di-GMP_PDE-like"/>
</dbReference>
<dbReference type="EMBL" id="VLKH01000007">
    <property type="protein sequence ID" value="TWH79090.1"/>
    <property type="molecule type" value="Genomic_DNA"/>
</dbReference>
<dbReference type="PROSITE" id="PS50883">
    <property type="entry name" value="EAL"/>
    <property type="match status" value="1"/>
</dbReference>
<dbReference type="SMART" id="SM00052">
    <property type="entry name" value="EAL"/>
    <property type="match status" value="1"/>
</dbReference>
<dbReference type="Gene3D" id="3.20.20.450">
    <property type="entry name" value="EAL domain"/>
    <property type="match status" value="1"/>
</dbReference>
<comment type="caution">
    <text evidence="4">The sequence shown here is derived from an EMBL/GenBank/DDBJ whole genome shotgun (WGS) entry which is preliminary data.</text>
</comment>
<keyword evidence="1" id="KW-1133">Transmembrane helix</keyword>
<dbReference type="PROSITE" id="PS50887">
    <property type="entry name" value="GGDEF"/>
    <property type="match status" value="1"/>
</dbReference>
<dbReference type="CDD" id="cd01948">
    <property type="entry name" value="EAL"/>
    <property type="match status" value="1"/>
</dbReference>
<dbReference type="InterPro" id="IPR043128">
    <property type="entry name" value="Rev_trsase/Diguanyl_cyclase"/>
</dbReference>
<dbReference type="SUPFAM" id="SSF55073">
    <property type="entry name" value="Nucleotide cyclase"/>
    <property type="match status" value="1"/>
</dbReference>
<feature type="domain" description="GGDEF" evidence="3">
    <location>
        <begin position="420"/>
        <end position="552"/>
    </location>
</feature>
<dbReference type="InterPro" id="IPR035919">
    <property type="entry name" value="EAL_sf"/>
</dbReference>
<dbReference type="AlphaFoldDB" id="A0A562J7J9"/>
<name>A0A562J7J9_9FIRM</name>
<dbReference type="GO" id="GO:0071111">
    <property type="term" value="F:cyclic-guanylate-specific phosphodiesterase activity"/>
    <property type="evidence" value="ECO:0007669"/>
    <property type="project" value="InterPro"/>
</dbReference>
<dbReference type="InterPro" id="IPR029787">
    <property type="entry name" value="Nucleotide_cyclase"/>
</dbReference>
<dbReference type="CDD" id="cd01949">
    <property type="entry name" value="GGDEF"/>
    <property type="match status" value="1"/>
</dbReference>
<dbReference type="InterPro" id="IPR007487">
    <property type="entry name" value="ABC_transpt-TYRBP-like"/>
</dbReference>
<dbReference type="Pfam" id="PF00563">
    <property type="entry name" value="EAL"/>
    <property type="match status" value="1"/>
</dbReference>
<gene>
    <name evidence="4" type="ORF">LY60_02619</name>
</gene>
<dbReference type="Proteomes" id="UP000315343">
    <property type="component" value="Unassembled WGS sequence"/>
</dbReference>
<keyword evidence="1" id="KW-0812">Transmembrane</keyword>
<proteinExistence type="predicted"/>
<reference evidence="4 5" key="1">
    <citation type="submission" date="2019-07" db="EMBL/GenBank/DDBJ databases">
        <title>Genomic Encyclopedia of Type Strains, Phase I: the one thousand microbial genomes (KMG-I) project.</title>
        <authorList>
            <person name="Kyrpides N."/>
        </authorList>
    </citation>
    <scope>NUCLEOTIDE SEQUENCE [LARGE SCALE GENOMIC DNA]</scope>
    <source>
        <strain evidence="4 5">DSM 13558</strain>
    </source>
</reference>
<dbReference type="OrthoDB" id="9805474at2"/>
<dbReference type="InterPro" id="IPR001633">
    <property type="entry name" value="EAL_dom"/>
</dbReference>
<accession>A0A562J7J9</accession>
<dbReference type="SUPFAM" id="SSF141868">
    <property type="entry name" value="EAL domain-like"/>
    <property type="match status" value="1"/>
</dbReference>
<feature type="domain" description="EAL" evidence="2">
    <location>
        <begin position="561"/>
        <end position="811"/>
    </location>
</feature>
<evidence type="ECO:0000256" key="1">
    <source>
        <dbReference type="SAM" id="Phobius"/>
    </source>
</evidence>
<evidence type="ECO:0000259" key="2">
    <source>
        <dbReference type="PROSITE" id="PS50883"/>
    </source>
</evidence>
<dbReference type="Pfam" id="PF04392">
    <property type="entry name" value="ABC_sub_bind"/>
    <property type="match status" value="1"/>
</dbReference>
<dbReference type="PANTHER" id="PTHR33121">
    <property type="entry name" value="CYCLIC DI-GMP PHOSPHODIESTERASE PDEF"/>
    <property type="match status" value="1"/>
</dbReference>
<dbReference type="RefSeq" id="WP_145084413.1">
    <property type="nucleotide sequence ID" value="NZ_VLKH01000007.1"/>
</dbReference>
<organism evidence="4 5">
    <name type="scientific">Sedimentibacter saalensis</name>
    <dbReference type="NCBI Taxonomy" id="130788"/>
    <lineage>
        <taxon>Bacteria</taxon>
        <taxon>Bacillati</taxon>
        <taxon>Bacillota</taxon>
        <taxon>Tissierellia</taxon>
        <taxon>Sedimentibacter</taxon>
    </lineage>
</organism>
<dbReference type="InterPro" id="IPR000160">
    <property type="entry name" value="GGDEF_dom"/>
</dbReference>
<keyword evidence="1" id="KW-0472">Membrane</keyword>
<evidence type="ECO:0000313" key="5">
    <source>
        <dbReference type="Proteomes" id="UP000315343"/>
    </source>
</evidence>
<evidence type="ECO:0000259" key="3">
    <source>
        <dbReference type="PROSITE" id="PS50887"/>
    </source>
</evidence>
<evidence type="ECO:0000313" key="4">
    <source>
        <dbReference type="EMBL" id="TWH79090.1"/>
    </source>
</evidence>
<sequence length="812" mass="93373">MKNNIMLRGMWGKVLLLIIMFFSLNISDALAENEVRNVLFISSYNENFITVPYQIEGIKSVLLKNNVQLDVEYMDSKRFYDEESRRIFHDLLKYKMSKLAAYDAIIVGDDNALQFAMDFQEDLFNGIPVVFLGINDFKRAGLANKNKYMTGIIEETSLKENIEIAYKFNSKATRAVAIVDNTLTGIGDMEQFYSIKDEFKELSFEHINTSEYTFEELESVLENVGDDTILLYLSMFKDKTGKNITIDEAVEILKKHTKVPVYRASIGGVGNGLLGGKMVSYFDSGEIAAQMVMKILNGSSVESVEMVTDSPNRYIFDYNIIKKYNIDEKLIPEESVLINNKVDIFEQYREYIIITLLIIFFLVVLLMVLAYDAIKQRKIEKELMESHEKLDKIAHFDFLTNLPNRIKFKECLKEEIDKGISGAVIMIGLDNFKKINNTLGHEYGNMILKKITDRLSKIADEKHFVARHGGDEFLILVRSESKQELFRCINLLKNLFHEGFVVDNRENHMKASIGVALFPDDGTEAEKIIANADTAMYKAKRSGKSNCLFYTIQMKEELLARNNIETVLREALKNDGFKLVYQPYMSSQTGEAAGYEALIRLKNHNIPPSVFIPVAEECGLIINIGRYVTYEAVSQLRKWKQQGYEPKPISLNFSCKQLKDTQYVECLKKILKDNEIEPEYIEIEITESILLEKAESTMDFLYNLKNMGIKIALDDFGTGFSSLNYLTYIPMNKVKLDKSLIDKFFELNNLSAVENIISLAHSLNFQITAEGIEELKQYESLRNIDCDYFQGYYFSKPLEVIEIEKIYFNKQE</sequence>
<dbReference type="Pfam" id="PF00990">
    <property type="entry name" value="GGDEF"/>
    <property type="match status" value="1"/>
</dbReference>